<comment type="caution">
    <text evidence="1">The sequence shown here is derived from an EMBL/GenBank/DDBJ whole genome shotgun (WGS) entry which is preliminary data.</text>
</comment>
<dbReference type="EMBL" id="QTSX02006393">
    <property type="protein sequence ID" value="KAJ9055630.1"/>
    <property type="molecule type" value="Genomic_DNA"/>
</dbReference>
<sequence>MAENFSNISSSLPKVEVKYSFDKYIPKLETWSGSELNYLSRYFSIYDAVAKQGSKYGDQVIYQSPCSISLILLSRKHPFLTTCIPLKDEIEKIEFCIDSIITDNPATGKRKKSAARLEPSTEVAVLKVYLKQEEQVDSIANQPPVYQFPICACLQGSMVEMNQKVIDNPFILFEQFEKEAYLGIMLPKYENIPTQPSTQDCIEHNMQTDTALVPQQKADSPTQEKESEDKEPKKYRYSKKHRKIAASLTRFSVDPNSPLIYLRSLRVNID</sequence>
<organism evidence="1 2">
    <name type="scientific">Entomophthora muscae</name>
    <dbReference type="NCBI Taxonomy" id="34485"/>
    <lineage>
        <taxon>Eukaryota</taxon>
        <taxon>Fungi</taxon>
        <taxon>Fungi incertae sedis</taxon>
        <taxon>Zoopagomycota</taxon>
        <taxon>Entomophthoromycotina</taxon>
        <taxon>Entomophthoromycetes</taxon>
        <taxon>Entomophthorales</taxon>
        <taxon>Entomophthoraceae</taxon>
        <taxon>Entomophthora</taxon>
    </lineage>
</organism>
<name>A0ACC2S031_9FUNG</name>
<evidence type="ECO:0000313" key="2">
    <source>
        <dbReference type="Proteomes" id="UP001165960"/>
    </source>
</evidence>
<dbReference type="Proteomes" id="UP001165960">
    <property type="component" value="Unassembled WGS sequence"/>
</dbReference>
<protein>
    <submittedName>
        <fullName evidence="1">Uncharacterized protein</fullName>
    </submittedName>
</protein>
<proteinExistence type="predicted"/>
<gene>
    <name evidence="1" type="ORF">DSO57_1001615</name>
</gene>
<reference evidence="1" key="1">
    <citation type="submission" date="2022-04" db="EMBL/GenBank/DDBJ databases">
        <title>Genome of the entomopathogenic fungus Entomophthora muscae.</title>
        <authorList>
            <person name="Elya C."/>
            <person name="Lovett B.R."/>
            <person name="Lee E."/>
            <person name="Macias A.M."/>
            <person name="Hajek A.E."/>
            <person name="De Bivort B.L."/>
            <person name="Kasson M.T."/>
            <person name="De Fine Licht H.H."/>
            <person name="Stajich J.E."/>
        </authorList>
    </citation>
    <scope>NUCLEOTIDE SEQUENCE</scope>
    <source>
        <strain evidence="1">Berkeley</strain>
    </source>
</reference>
<accession>A0ACC2S031</accession>
<keyword evidence="2" id="KW-1185">Reference proteome</keyword>
<evidence type="ECO:0000313" key="1">
    <source>
        <dbReference type="EMBL" id="KAJ9055630.1"/>
    </source>
</evidence>